<dbReference type="Gene3D" id="1.10.260.40">
    <property type="entry name" value="lambda repressor-like DNA-binding domains"/>
    <property type="match status" value="1"/>
</dbReference>
<accession>A0A412YIR8</accession>
<proteinExistence type="predicted"/>
<organism evidence="2 3">
    <name type="scientific">Bacteroides intestinalis</name>
    <dbReference type="NCBI Taxonomy" id="329854"/>
    <lineage>
        <taxon>Bacteria</taxon>
        <taxon>Pseudomonadati</taxon>
        <taxon>Bacteroidota</taxon>
        <taxon>Bacteroidia</taxon>
        <taxon>Bacteroidales</taxon>
        <taxon>Bacteroidaceae</taxon>
        <taxon>Bacteroides</taxon>
    </lineage>
</organism>
<dbReference type="Proteomes" id="UP000283850">
    <property type="component" value="Unassembled WGS sequence"/>
</dbReference>
<name>A0A412YIR8_9BACE</name>
<dbReference type="SMART" id="SM00530">
    <property type="entry name" value="HTH_XRE"/>
    <property type="match status" value="1"/>
</dbReference>
<dbReference type="InterPro" id="IPR010982">
    <property type="entry name" value="Lambda_DNA-bd_dom_sf"/>
</dbReference>
<dbReference type="EMBL" id="QRZF01000002">
    <property type="protein sequence ID" value="RGV57262.1"/>
    <property type="molecule type" value="Genomic_DNA"/>
</dbReference>
<dbReference type="RefSeq" id="WP_118420910.1">
    <property type="nucleotide sequence ID" value="NZ_QRZF01000002.1"/>
</dbReference>
<sequence>MATNYITQAMANPEIITELGRRFKEYRLTYKLTQKEAADRAGVSLVTLRQFENGKAYNINMGNFLALLRVVDCLEQMDNLLPEIPVSAYTMEQIMSQKPKRIRHGK</sequence>
<dbReference type="GO" id="GO:0003677">
    <property type="term" value="F:DNA binding"/>
    <property type="evidence" value="ECO:0007669"/>
    <property type="project" value="InterPro"/>
</dbReference>
<protein>
    <submittedName>
        <fullName evidence="2">XRE family transcriptional regulator</fullName>
    </submittedName>
</protein>
<dbReference type="InterPro" id="IPR001387">
    <property type="entry name" value="Cro/C1-type_HTH"/>
</dbReference>
<gene>
    <name evidence="2" type="ORF">DWW10_04215</name>
</gene>
<feature type="domain" description="HTH cro/C1-type" evidence="1">
    <location>
        <begin position="23"/>
        <end position="80"/>
    </location>
</feature>
<dbReference type="CDD" id="cd00093">
    <property type="entry name" value="HTH_XRE"/>
    <property type="match status" value="1"/>
</dbReference>
<evidence type="ECO:0000313" key="2">
    <source>
        <dbReference type="EMBL" id="RGV57262.1"/>
    </source>
</evidence>
<evidence type="ECO:0000259" key="1">
    <source>
        <dbReference type="PROSITE" id="PS50943"/>
    </source>
</evidence>
<dbReference type="Pfam" id="PF01381">
    <property type="entry name" value="HTH_3"/>
    <property type="match status" value="1"/>
</dbReference>
<dbReference type="AlphaFoldDB" id="A0A412YIR8"/>
<reference evidence="2 3" key="1">
    <citation type="submission" date="2018-08" db="EMBL/GenBank/DDBJ databases">
        <title>A genome reference for cultivated species of the human gut microbiota.</title>
        <authorList>
            <person name="Zou Y."/>
            <person name="Xue W."/>
            <person name="Luo G."/>
        </authorList>
    </citation>
    <scope>NUCLEOTIDE SEQUENCE [LARGE SCALE GENOMIC DNA]</scope>
    <source>
        <strain evidence="2 3">AF14-32</strain>
    </source>
</reference>
<evidence type="ECO:0000313" key="3">
    <source>
        <dbReference type="Proteomes" id="UP000283850"/>
    </source>
</evidence>
<dbReference type="SUPFAM" id="SSF47413">
    <property type="entry name" value="lambda repressor-like DNA-binding domains"/>
    <property type="match status" value="1"/>
</dbReference>
<dbReference type="PROSITE" id="PS50943">
    <property type="entry name" value="HTH_CROC1"/>
    <property type="match status" value="1"/>
</dbReference>
<comment type="caution">
    <text evidence="2">The sequence shown here is derived from an EMBL/GenBank/DDBJ whole genome shotgun (WGS) entry which is preliminary data.</text>
</comment>